<evidence type="ECO:0000313" key="2">
    <source>
        <dbReference type="EMBL" id="KAJ9163859.1"/>
    </source>
</evidence>
<keyword evidence="3" id="KW-1185">Reference proteome</keyword>
<reference evidence="2" key="1">
    <citation type="journal article" date="2023" name="Plant Biotechnol. J.">
        <title>Chromosome-level wild Hevea brasiliensis genome provides new tools for genomic-assisted breeding and valuable loci to elevate rubber yield.</title>
        <authorList>
            <person name="Cheng H."/>
            <person name="Song X."/>
            <person name="Hu Y."/>
            <person name="Wu T."/>
            <person name="Yang Q."/>
            <person name="An Z."/>
            <person name="Feng S."/>
            <person name="Deng Z."/>
            <person name="Wu W."/>
            <person name="Zeng X."/>
            <person name="Tu M."/>
            <person name="Wang X."/>
            <person name="Huang H."/>
        </authorList>
    </citation>
    <scope>NUCLEOTIDE SEQUENCE</scope>
    <source>
        <strain evidence="2">MT/VB/25A 57/8</strain>
    </source>
</reference>
<feature type="transmembrane region" description="Helical" evidence="1">
    <location>
        <begin position="316"/>
        <end position="337"/>
    </location>
</feature>
<evidence type="ECO:0000256" key="1">
    <source>
        <dbReference type="SAM" id="Phobius"/>
    </source>
</evidence>
<keyword evidence="1" id="KW-0472">Membrane</keyword>
<name>A0ABQ9LDT8_HEVBR</name>
<evidence type="ECO:0000313" key="3">
    <source>
        <dbReference type="Proteomes" id="UP001174677"/>
    </source>
</evidence>
<dbReference type="PANTHER" id="PTHR31170">
    <property type="entry name" value="BNAC04G53230D PROTEIN"/>
    <property type="match status" value="1"/>
</dbReference>
<protein>
    <submittedName>
        <fullName evidence="2">Uncharacterized protein</fullName>
    </submittedName>
</protein>
<keyword evidence="1" id="KW-1133">Transmembrane helix</keyword>
<dbReference type="PANTHER" id="PTHR31170:SF17">
    <property type="match status" value="1"/>
</dbReference>
<feature type="transmembrane region" description="Helical" evidence="1">
    <location>
        <begin position="134"/>
        <end position="156"/>
    </location>
</feature>
<organism evidence="2 3">
    <name type="scientific">Hevea brasiliensis</name>
    <name type="common">Para rubber tree</name>
    <name type="synonym">Siphonia brasiliensis</name>
    <dbReference type="NCBI Taxonomy" id="3981"/>
    <lineage>
        <taxon>Eukaryota</taxon>
        <taxon>Viridiplantae</taxon>
        <taxon>Streptophyta</taxon>
        <taxon>Embryophyta</taxon>
        <taxon>Tracheophyta</taxon>
        <taxon>Spermatophyta</taxon>
        <taxon>Magnoliopsida</taxon>
        <taxon>eudicotyledons</taxon>
        <taxon>Gunneridae</taxon>
        <taxon>Pentapetalae</taxon>
        <taxon>rosids</taxon>
        <taxon>fabids</taxon>
        <taxon>Malpighiales</taxon>
        <taxon>Euphorbiaceae</taxon>
        <taxon>Crotonoideae</taxon>
        <taxon>Micrandreae</taxon>
        <taxon>Hevea</taxon>
    </lineage>
</organism>
<keyword evidence="1" id="KW-0812">Transmembrane</keyword>
<proteinExistence type="predicted"/>
<dbReference type="Pfam" id="PF03140">
    <property type="entry name" value="DUF247"/>
    <property type="match status" value="2"/>
</dbReference>
<dbReference type="InterPro" id="IPR004158">
    <property type="entry name" value="DUF247_pln"/>
</dbReference>
<dbReference type="Proteomes" id="UP001174677">
    <property type="component" value="Chromosome 13"/>
</dbReference>
<accession>A0ABQ9LDT8</accession>
<sequence length="340" mass="39400">MTQHISVIDIEKELASKLEEKLVQTSPISAQSCIFRVPDVFRSHNEPLFNPNVVSIGPYNRHLENLECFIKSIKANVKHCLECYAEQVTMKMEEFVEMTVIDGCFVLEFFRRWAYMVPASADDPLFKISWMRKFLVLDLLLLENHLPWFLLVLGYLRSEQITVDSKLQNKHLLDLQRNIITSGSEEPMQGFPSTPCMGQGKDLMNIQFKNGVLIIPPIVIVDNVESLFRNLIAYQQSDSSLKDKFTAYILNISEKRIITCFLDPDDVSRFFRRLYNDAHVTYSAYVRLSQEINDYCASPWPRWRATLSRDYFSNPWSIISLIAGIIILVLTFLQSVYSML</sequence>
<comment type="caution">
    <text evidence="2">The sequence shown here is derived from an EMBL/GenBank/DDBJ whole genome shotgun (WGS) entry which is preliminary data.</text>
</comment>
<dbReference type="EMBL" id="JARPOI010000013">
    <property type="protein sequence ID" value="KAJ9163859.1"/>
    <property type="molecule type" value="Genomic_DNA"/>
</dbReference>
<gene>
    <name evidence="2" type="ORF">P3X46_023487</name>
</gene>